<dbReference type="EMBL" id="AUXW01000148">
    <property type="protein sequence ID" value="KKE83366.1"/>
    <property type="molecule type" value="Genomic_DNA"/>
</dbReference>
<dbReference type="PATRIC" id="fig|1129367.4.peg.2749"/>
<comment type="caution">
    <text evidence="11">The sequence shown here is derived from an EMBL/GenBank/DDBJ whole genome shotgun (WGS) entry which is preliminary data.</text>
</comment>
<dbReference type="AlphaFoldDB" id="A0A0F6AC26"/>
<evidence type="ECO:0000256" key="1">
    <source>
        <dbReference type="ARBA" id="ARBA00000085"/>
    </source>
</evidence>
<reference evidence="11 12" key="1">
    <citation type="journal article" date="2015" name="BMC Genomics">
        <title>Genome mining reveals unlocked bioactive potential of marine Gram-negative bacteria.</title>
        <authorList>
            <person name="Machado H."/>
            <person name="Sonnenschein E.C."/>
            <person name="Melchiorsen J."/>
            <person name="Gram L."/>
        </authorList>
    </citation>
    <scope>NUCLEOTIDE SEQUENCE [LARGE SCALE GENOMIC DNA]</scope>
    <source>
        <strain evidence="11 12">S4054</strain>
    </source>
</reference>
<proteinExistence type="predicted"/>
<keyword evidence="9" id="KW-0812">Transmembrane</keyword>
<feature type="transmembrane region" description="Helical" evidence="9">
    <location>
        <begin position="61"/>
        <end position="78"/>
    </location>
</feature>
<dbReference type="EC" id="2.7.13.3" evidence="2"/>
<evidence type="ECO:0000313" key="12">
    <source>
        <dbReference type="Proteomes" id="UP000033434"/>
    </source>
</evidence>
<feature type="transmembrane region" description="Helical" evidence="9">
    <location>
        <begin position="36"/>
        <end position="54"/>
    </location>
</feature>
<evidence type="ECO:0000313" key="11">
    <source>
        <dbReference type="EMBL" id="KKE83366.1"/>
    </source>
</evidence>
<dbReference type="GO" id="GO:0016020">
    <property type="term" value="C:membrane"/>
    <property type="evidence" value="ECO:0007669"/>
    <property type="project" value="InterPro"/>
</dbReference>
<dbReference type="Pfam" id="PF07730">
    <property type="entry name" value="HisKA_3"/>
    <property type="match status" value="1"/>
</dbReference>
<feature type="transmembrane region" description="Helical" evidence="9">
    <location>
        <begin position="127"/>
        <end position="145"/>
    </location>
</feature>
<dbReference type="InterPro" id="IPR011712">
    <property type="entry name" value="Sig_transdc_His_kin_sub3_dim/P"/>
</dbReference>
<keyword evidence="5" id="KW-0547">Nucleotide-binding</keyword>
<dbReference type="PROSITE" id="PS51257">
    <property type="entry name" value="PROKAR_LIPOPROTEIN"/>
    <property type="match status" value="1"/>
</dbReference>
<dbReference type="GO" id="GO:0005524">
    <property type="term" value="F:ATP binding"/>
    <property type="evidence" value="ECO:0007669"/>
    <property type="project" value="UniProtKB-KW"/>
</dbReference>
<dbReference type="InterPro" id="IPR050482">
    <property type="entry name" value="Sensor_HK_TwoCompSys"/>
</dbReference>
<evidence type="ECO:0000259" key="10">
    <source>
        <dbReference type="Pfam" id="PF07730"/>
    </source>
</evidence>
<feature type="transmembrane region" description="Helical" evidence="9">
    <location>
        <begin position="84"/>
        <end position="115"/>
    </location>
</feature>
<evidence type="ECO:0000256" key="7">
    <source>
        <dbReference type="ARBA" id="ARBA00022840"/>
    </source>
</evidence>
<keyword evidence="7" id="KW-0067">ATP-binding</keyword>
<dbReference type="PANTHER" id="PTHR24421:SF10">
    <property type="entry name" value="NITRATE_NITRITE SENSOR PROTEIN NARQ"/>
    <property type="match status" value="1"/>
</dbReference>
<comment type="catalytic activity">
    <reaction evidence="1">
        <text>ATP + protein L-histidine = ADP + protein N-phospho-L-histidine.</text>
        <dbReference type="EC" id="2.7.13.3"/>
    </reaction>
</comment>
<feature type="transmembrane region" description="Helical" evidence="9">
    <location>
        <begin position="12"/>
        <end position="30"/>
    </location>
</feature>
<evidence type="ECO:0000256" key="2">
    <source>
        <dbReference type="ARBA" id="ARBA00012438"/>
    </source>
</evidence>
<evidence type="ECO:0000256" key="5">
    <source>
        <dbReference type="ARBA" id="ARBA00022741"/>
    </source>
</evidence>
<dbReference type="InterPro" id="IPR036890">
    <property type="entry name" value="HATPase_C_sf"/>
</dbReference>
<dbReference type="Gene3D" id="1.20.5.1930">
    <property type="match status" value="1"/>
</dbReference>
<keyword evidence="9" id="KW-0472">Membrane</keyword>
<organism evidence="11 12">
    <name type="scientific">Pseudoalteromonas luteoviolacea S4054</name>
    <dbReference type="NCBI Taxonomy" id="1129367"/>
    <lineage>
        <taxon>Bacteria</taxon>
        <taxon>Pseudomonadati</taxon>
        <taxon>Pseudomonadota</taxon>
        <taxon>Gammaproteobacteria</taxon>
        <taxon>Alteromonadales</taxon>
        <taxon>Pseudoalteromonadaceae</taxon>
        <taxon>Pseudoalteromonas</taxon>
    </lineage>
</organism>
<protein>
    <recommendedName>
        <fullName evidence="2">histidine kinase</fullName>
        <ecNumber evidence="2">2.7.13.3</ecNumber>
    </recommendedName>
</protein>
<evidence type="ECO:0000256" key="3">
    <source>
        <dbReference type="ARBA" id="ARBA00022553"/>
    </source>
</evidence>
<sequence length="374" mass="42421">MDIQIRHTTDWRFSTIASWLGVTCACAYFANSPIALMLQLPVSLSILLLLLYVLKHPNKHVFAVALGYLILILGLIPLTSTSLLFIHLVMFAAVFSPHFSFAKVMAAITLAMTVYGIEHFDRWQGDIPWVTFVVWLFFCSMNWFVSRRIIESLNMHYQSRQNYKELKAAQHMMGAMSAFQTRQHISRELHDSLGHKLTALSIHLDFVKRTAPESVAATVNTCHQLSQQALSEVRDIVSTQRSDKPLLKEALEGIFTLTPTLACSLDVEVKDASISQQHALCIVRFCQEMVSNTLKHTQAQQFHFKVQIVHQSDRQYVLAKAWHNQPESCIPKMGNGLSGLKERTEQLHGDFQQLLEGHRLVSMISLPLEQGDSH</sequence>
<dbReference type="PANTHER" id="PTHR24421">
    <property type="entry name" value="NITRATE/NITRITE SENSOR PROTEIN NARX-RELATED"/>
    <property type="match status" value="1"/>
</dbReference>
<evidence type="ECO:0000256" key="4">
    <source>
        <dbReference type="ARBA" id="ARBA00022679"/>
    </source>
</evidence>
<evidence type="ECO:0000256" key="8">
    <source>
        <dbReference type="ARBA" id="ARBA00023012"/>
    </source>
</evidence>
<keyword evidence="3" id="KW-0597">Phosphoprotein</keyword>
<gene>
    <name evidence="11" type="ORF">N479_14585</name>
</gene>
<accession>A0A0F6AC26</accession>
<keyword evidence="6" id="KW-0418">Kinase</keyword>
<evidence type="ECO:0000256" key="6">
    <source>
        <dbReference type="ARBA" id="ARBA00022777"/>
    </source>
</evidence>
<dbReference type="GO" id="GO:0046983">
    <property type="term" value="F:protein dimerization activity"/>
    <property type="evidence" value="ECO:0007669"/>
    <property type="project" value="InterPro"/>
</dbReference>
<dbReference type="Gene3D" id="3.30.565.10">
    <property type="entry name" value="Histidine kinase-like ATPase, C-terminal domain"/>
    <property type="match status" value="1"/>
</dbReference>
<keyword evidence="8" id="KW-0902">Two-component regulatory system</keyword>
<evidence type="ECO:0000256" key="9">
    <source>
        <dbReference type="SAM" id="Phobius"/>
    </source>
</evidence>
<keyword evidence="9" id="KW-1133">Transmembrane helix</keyword>
<dbReference type="Proteomes" id="UP000033434">
    <property type="component" value="Unassembled WGS sequence"/>
</dbReference>
<keyword evidence="4" id="KW-0808">Transferase</keyword>
<feature type="domain" description="Signal transduction histidine kinase subgroup 3 dimerisation and phosphoacceptor" evidence="10">
    <location>
        <begin position="182"/>
        <end position="242"/>
    </location>
</feature>
<dbReference type="RefSeq" id="WP_046356347.1">
    <property type="nucleotide sequence ID" value="NZ_AUXW01000148.1"/>
</dbReference>
<name>A0A0F6AC26_9GAMM</name>
<dbReference type="GO" id="GO:0000155">
    <property type="term" value="F:phosphorelay sensor kinase activity"/>
    <property type="evidence" value="ECO:0007669"/>
    <property type="project" value="InterPro"/>
</dbReference>